<protein>
    <submittedName>
        <fullName evidence="1">Uncharacterized protein</fullName>
    </submittedName>
</protein>
<dbReference type="AlphaFoldDB" id="A0A0F9HZL2"/>
<dbReference type="EMBL" id="LAZR01015528">
    <property type="protein sequence ID" value="KKM09381.1"/>
    <property type="molecule type" value="Genomic_DNA"/>
</dbReference>
<accession>A0A0F9HZL2</accession>
<feature type="non-terminal residue" evidence="1">
    <location>
        <position position="1"/>
    </location>
</feature>
<gene>
    <name evidence="1" type="ORF">LCGC14_1722920</name>
</gene>
<name>A0A0F9HZL2_9ZZZZ</name>
<organism evidence="1">
    <name type="scientific">marine sediment metagenome</name>
    <dbReference type="NCBI Taxonomy" id="412755"/>
    <lineage>
        <taxon>unclassified sequences</taxon>
        <taxon>metagenomes</taxon>
        <taxon>ecological metagenomes</taxon>
    </lineage>
</organism>
<evidence type="ECO:0000313" key="1">
    <source>
        <dbReference type="EMBL" id="KKM09381.1"/>
    </source>
</evidence>
<proteinExistence type="predicted"/>
<reference evidence="1" key="1">
    <citation type="journal article" date="2015" name="Nature">
        <title>Complex archaea that bridge the gap between prokaryotes and eukaryotes.</title>
        <authorList>
            <person name="Spang A."/>
            <person name="Saw J.H."/>
            <person name="Jorgensen S.L."/>
            <person name="Zaremba-Niedzwiedzka K."/>
            <person name="Martijn J."/>
            <person name="Lind A.E."/>
            <person name="van Eijk R."/>
            <person name="Schleper C."/>
            <person name="Guy L."/>
            <person name="Ettema T.J."/>
        </authorList>
    </citation>
    <scope>NUCLEOTIDE SEQUENCE</scope>
</reference>
<sequence length="63" mass="7526">NFESALCAQDPQFWESRKHASYATLIKLREFNSISPIKFRKKDRRGWVVLKPKIIDKKLTDYL</sequence>
<comment type="caution">
    <text evidence="1">The sequence shown here is derived from an EMBL/GenBank/DDBJ whole genome shotgun (WGS) entry which is preliminary data.</text>
</comment>